<dbReference type="InterPro" id="IPR052895">
    <property type="entry name" value="HetReg/Transcr_Mod"/>
</dbReference>
<dbReference type="PANTHER" id="PTHR24148">
    <property type="entry name" value="ANKYRIN REPEAT DOMAIN-CONTAINING PROTEIN 39 HOMOLOG-RELATED"/>
    <property type="match status" value="1"/>
</dbReference>
<accession>A0A9P4V6R2</accession>
<dbReference type="InterPro" id="IPR010730">
    <property type="entry name" value="HET"/>
</dbReference>
<dbReference type="EMBL" id="ML996101">
    <property type="protein sequence ID" value="KAF2740084.1"/>
    <property type="molecule type" value="Genomic_DNA"/>
</dbReference>
<sequence length="638" mass="72306">MAASGKPSRQVEPYEYNVLKMELREIRLILLTPYDRRAEKTSIFRCDIVSVPLSSAPKFFALSYVWGDPERCNEVNIGGKIALVTSNLKVALEDVRDWMRSNGAIDEDANVHLWVDSLSINQNHSSEKSSQIAMMADIFSSADQVLGYLGPETEATSAALESMHYVAETAAEKIVPLENIVELEPAVTVFNSPFFTRAWILPEVVIAKRILFLWGPAALDSDTLFRTVKRLLEMFSTWRIRSFEVSKLGLFLSDLGSRSIGENMSAANMFREARKEFHSDQEEVKLMDIIDGASWVGLKASDPRDYIYSLAIISTLTERFGISPDYSREWREVFQDLAAAIIRENRTGLRNVLLSRSRRSRSDLVSWVPDWGMRQTMGDPYALPSTQNHAEFGAAGATAQDQSSLFQSHCHTIGAVEAPFISAPIPKHDEDQQWHIAHATLIGSLYKLYWKAAPYLRDESPRRLLWKVLLGDRSILDGDDISSRVEKRLYESYDDALIAAWRAPVHRILSVDHLWFTTNLHYLAFERRPFATSRDTLGMGTMSCQEKDEIWILHGVDFPVILRRVEEDGEEKNEYRYVGDAYVHGIMDGEFLAEEPETRTMLKGAKFSLGSNQNDSYGHINGVYLGGPHSERLYSHSL</sequence>
<name>A0A9P4V6R2_9PLEO</name>
<evidence type="ECO:0000313" key="2">
    <source>
        <dbReference type="EMBL" id="KAF2740084.1"/>
    </source>
</evidence>
<organism evidence="2 3">
    <name type="scientific">Polyplosphaeria fusca</name>
    <dbReference type="NCBI Taxonomy" id="682080"/>
    <lineage>
        <taxon>Eukaryota</taxon>
        <taxon>Fungi</taxon>
        <taxon>Dikarya</taxon>
        <taxon>Ascomycota</taxon>
        <taxon>Pezizomycotina</taxon>
        <taxon>Dothideomycetes</taxon>
        <taxon>Pleosporomycetidae</taxon>
        <taxon>Pleosporales</taxon>
        <taxon>Tetraplosphaeriaceae</taxon>
        <taxon>Polyplosphaeria</taxon>
    </lineage>
</organism>
<dbReference type="OrthoDB" id="2157530at2759"/>
<dbReference type="Proteomes" id="UP000799444">
    <property type="component" value="Unassembled WGS sequence"/>
</dbReference>
<dbReference type="Pfam" id="PF26639">
    <property type="entry name" value="Het-6_barrel"/>
    <property type="match status" value="1"/>
</dbReference>
<feature type="domain" description="Heterokaryon incompatibility" evidence="1">
    <location>
        <begin position="59"/>
        <end position="203"/>
    </location>
</feature>
<proteinExistence type="predicted"/>
<evidence type="ECO:0000259" key="1">
    <source>
        <dbReference type="Pfam" id="PF06985"/>
    </source>
</evidence>
<dbReference type="Pfam" id="PF06985">
    <property type="entry name" value="HET"/>
    <property type="match status" value="1"/>
</dbReference>
<dbReference type="PANTHER" id="PTHR24148:SF64">
    <property type="entry name" value="HETEROKARYON INCOMPATIBILITY DOMAIN-CONTAINING PROTEIN"/>
    <property type="match status" value="1"/>
</dbReference>
<comment type="caution">
    <text evidence="2">The sequence shown here is derived from an EMBL/GenBank/DDBJ whole genome shotgun (WGS) entry which is preliminary data.</text>
</comment>
<dbReference type="AlphaFoldDB" id="A0A9P4V6R2"/>
<keyword evidence="3" id="KW-1185">Reference proteome</keyword>
<gene>
    <name evidence="2" type="ORF">EJ04DRAFT_518884</name>
</gene>
<reference evidence="2" key="1">
    <citation type="journal article" date="2020" name="Stud. Mycol.">
        <title>101 Dothideomycetes genomes: a test case for predicting lifestyles and emergence of pathogens.</title>
        <authorList>
            <person name="Haridas S."/>
            <person name="Albert R."/>
            <person name="Binder M."/>
            <person name="Bloem J."/>
            <person name="Labutti K."/>
            <person name="Salamov A."/>
            <person name="Andreopoulos B."/>
            <person name="Baker S."/>
            <person name="Barry K."/>
            <person name="Bills G."/>
            <person name="Bluhm B."/>
            <person name="Cannon C."/>
            <person name="Castanera R."/>
            <person name="Culley D."/>
            <person name="Daum C."/>
            <person name="Ezra D."/>
            <person name="Gonzalez J."/>
            <person name="Henrissat B."/>
            <person name="Kuo A."/>
            <person name="Liang C."/>
            <person name="Lipzen A."/>
            <person name="Lutzoni F."/>
            <person name="Magnuson J."/>
            <person name="Mondo S."/>
            <person name="Nolan M."/>
            <person name="Ohm R."/>
            <person name="Pangilinan J."/>
            <person name="Park H.-J."/>
            <person name="Ramirez L."/>
            <person name="Alfaro M."/>
            <person name="Sun H."/>
            <person name="Tritt A."/>
            <person name="Yoshinaga Y."/>
            <person name="Zwiers L.-H."/>
            <person name="Turgeon B."/>
            <person name="Goodwin S."/>
            <person name="Spatafora J."/>
            <person name="Crous P."/>
            <person name="Grigoriev I."/>
        </authorList>
    </citation>
    <scope>NUCLEOTIDE SEQUENCE</scope>
    <source>
        <strain evidence="2">CBS 125425</strain>
    </source>
</reference>
<evidence type="ECO:0000313" key="3">
    <source>
        <dbReference type="Proteomes" id="UP000799444"/>
    </source>
</evidence>
<protein>
    <submittedName>
        <fullName evidence="2">HET-domain-containing protein</fullName>
    </submittedName>
</protein>